<dbReference type="RefSeq" id="WP_012631654.1">
    <property type="nucleotide sequence ID" value="NC_011891.1"/>
</dbReference>
<evidence type="ECO:0000256" key="6">
    <source>
        <dbReference type="SAM" id="Phobius"/>
    </source>
</evidence>
<evidence type="ECO:0000313" key="7">
    <source>
        <dbReference type="EMBL" id="ACL63591.1"/>
    </source>
</evidence>
<evidence type="ECO:0000256" key="2">
    <source>
        <dbReference type="ARBA" id="ARBA00022475"/>
    </source>
</evidence>
<evidence type="ECO:0000256" key="4">
    <source>
        <dbReference type="ARBA" id="ARBA00022989"/>
    </source>
</evidence>
<keyword evidence="2" id="KW-1003">Cell membrane</keyword>
<keyword evidence="5 6" id="KW-0472">Membrane</keyword>
<dbReference type="HOGENOM" id="CLU_104651_1_0_7"/>
<protein>
    <submittedName>
        <fullName evidence="7">Lysine exporter protein (LYSE/YGGA)</fullName>
    </submittedName>
</protein>
<evidence type="ECO:0000256" key="5">
    <source>
        <dbReference type="ARBA" id="ARBA00023136"/>
    </source>
</evidence>
<dbReference type="PANTHER" id="PTHR30086">
    <property type="entry name" value="ARGININE EXPORTER PROTEIN ARGO"/>
    <property type="match status" value="1"/>
</dbReference>
<dbReference type="Pfam" id="PF01810">
    <property type="entry name" value="LysE"/>
    <property type="match status" value="1"/>
</dbReference>
<dbReference type="GO" id="GO:0005886">
    <property type="term" value="C:plasma membrane"/>
    <property type="evidence" value="ECO:0007669"/>
    <property type="project" value="UniProtKB-SubCell"/>
</dbReference>
<keyword evidence="8" id="KW-1185">Reference proteome</keyword>
<evidence type="ECO:0000256" key="1">
    <source>
        <dbReference type="ARBA" id="ARBA00004651"/>
    </source>
</evidence>
<comment type="subcellular location">
    <subcellularLocation>
        <location evidence="1">Cell membrane</location>
        <topology evidence="1">Multi-pass membrane protein</topology>
    </subcellularLocation>
</comment>
<reference evidence="7" key="1">
    <citation type="submission" date="2009-01" db="EMBL/GenBank/DDBJ databases">
        <title>Complete sequence of Anaeromyxobacter dehalogenans 2CP-1.</title>
        <authorList>
            <consortium name="US DOE Joint Genome Institute"/>
            <person name="Lucas S."/>
            <person name="Copeland A."/>
            <person name="Lapidus A."/>
            <person name="Glavina del Rio T."/>
            <person name="Dalin E."/>
            <person name="Tice H."/>
            <person name="Bruce D."/>
            <person name="Goodwin L."/>
            <person name="Pitluck S."/>
            <person name="Saunders E."/>
            <person name="Brettin T."/>
            <person name="Detter J.C."/>
            <person name="Han C."/>
            <person name="Larimer F."/>
            <person name="Land M."/>
            <person name="Hauser L."/>
            <person name="Kyrpides N."/>
            <person name="Ovchinnikova G."/>
            <person name="Beliaev A.S."/>
            <person name="Richardson P."/>
        </authorList>
    </citation>
    <scope>NUCLEOTIDE SEQUENCE</scope>
    <source>
        <strain evidence="7">2CP-1</strain>
    </source>
</reference>
<name>B8J8Z3_ANAD2</name>
<feature type="transmembrane region" description="Helical" evidence="6">
    <location>
        <begin position="176"/>
        <end position="194"/>
    </location>
</feature>
<keyword evidence="3 6" id="KW-0812">Transmembrane</keyword>
<keyword evidence="4 6" id="KW-1133">Transmembrane helix</keyword>
<feature type="transmembrane region" description="Helical" evidence="6">
    <location>
        <begin position="141"/>
        <end position="164"/>
    </location>
</feature>
<dbReference type="Proteomes" id="UP000007089">
    <property type="component" value="Chromosome"/>
</dbReference>
<organism evidence="7 8">
    <name type="scientific">Anaeromyxobacter dehalogenans (strain ATCC BAA-258 / DSM 21875 / 2CP-1)</name>
    <dbReference type="NCBI Taxonomy" id="455488"/>
    <lineage>
        <taxon>Bacteria</taxon>
        <taxon>Pseudomonadati</taxon>
        <taxon>Myxococcota</taxon>
        <taxon>Myxococcia</taxon>
        <taxon>Myxococcales</taxon>
        <taxon>Cystobacterineae</taxon>
        <taxon>Anaeromyxobacteraceae</taxon>
        <taxon>Anaeromyxobacter</taxon>
    </lineage>
</organism>
<proteinExistence type="predicted"/>
<sequence>MTPFAQGALLGLSAAAQPGPYQAYLLAQSLRNGAVRTLPVVLVPLTSDPPVIAAVLVALAQVPAGLLRALQLAGGAVVLWLAFSALRGLCAPLAAPEARAPPRGFWRAVLLNFTNPNAWIFWSAVGGPVLAAAWRDGPADAGGFLAGFYAFLVGGNAALVATAGGLGRLGPRTQRALTAISGLALLAFGLWQLAKGLSGPRA</sequence>
<dbReference type="KEGG" id="acp:A2cp1_0232"/>
<dbReference type="GO" id="GO:0015171">
    <property type="term" value="F:amino acid transmembrane transporter activity"/>
    <property type="evidence" value="ECO:0007669"/>
    <property type="project" value="TreeGrafter"/>
</dbReference>
<dbReference type="EMBL" id="CP001359">
    <property type="protein sequence ID" value="ACL63591.1"/>
    <property type="molecule type" value="Genomic_DNA"/>
</dbReference>
<feature type="transmembrane region" description="Helical" evidence="6">
    <location>
        <begin position="77"/>
        <end position="96"/>
    </location>
</feature>
<gene>
    <name evidence="7" type="ordered locus">A2cp1_0232</name>
</gene>
<accession>B8J8Z3</accession>
<dbReference type="PANTHER" id="PTHR30086:SF20">
    <property type="entry name" value="ARGININE EXPORTER PROTEIN ARGO-RELATED"/>
    <property type="match status" value="1"/>
</dbReference>
<dbReference type="AlphaFoldDB" id="B8J8Z3"/>
<evidence type="ECO:0000313" key="8">
    <source>
        <dbReference type="Proteomes" id="UP000007089"/>
    </source>
</evidence>
<evidence type="ECO:0000256" key="3">
    <source>
        <dbReference type="ARBA" id="ARBA00022692"/>
    </source>
</evidence>
<dbReference type="InterPro" id="IPR001123">
    <property type="entry name" value="LeuE-type"/>
</dbReference>